<dbReference type="EMBL" id="WAAR01000273">
    <property type="protein sequence ID" value="KAB1099032.1"/>
    <property type="molecule type" value="Genomic_DNA"/>
</dbReference>
<dbReference type="Proteomes" id="UP000471364">
    <property type="component" value="Unassembled WGS sequence"/>
</dbReference>
<organism evidence="2 3">
    <name type="scientific">Micromonospora aurantiaca</name>
    <name type="common">nom. illeg.</name>
    <dbReference type="NCBI Taxonomy" id="47850"/>
    <lineage>
        <taxon>Bacteria</taxon>
        <taxon>Bacillati</taxon>
        <taxon>Actinomycetota</taxon>
        <taxon>Actinomycetes</taxon>
        <taxon>Micromonosporales</taxon>
        <taxon>Micromonosporaceae</taxon>
        <taxon>Micromonospora</taxon>
    </lineage>
</organism>
<reference evidence="2 3" key="1">
    <citation type="submission" date="2019-09" db="EMBL/GenBank/DDBJ databases">
        <title>High taxonomic diversity of Micromonospora strains isolated from Medicago sativa nodules in different geographical locations.</title>
        <authorList>
            <person name="Martinez-Hidalgo P."/>
            <person name="Flores-Felix J.D."/>
            <person name="Velazquez E."/>
            <person name="Brau L."/>
            <person name="Trujillo M.E."/>
            <person name="Martinez-Molina E."/>
        </authorList>
    </citation>
    <scope>NUCLEOTIDE SEQUENCE [LARGE SCALE GENOMIC DNA]</scope>
    <source>
        <strain evidence="2 3">ALFB5</strain>
    </source>
</reference>
<keyword evidence="2" id="KW-0808">Transferase</keyword>
<accession>A0ABQ6U6K6</accession>
<dbReference type="SUPFAM" id="SSF53335">
    <property type="entry name" value="S-adenosyl-L-methionine-dependent methyltransferases"/>
    <property type="match status" value="1"/>
</dbReference>
<proteinExistence type="predicted"/>
<protein>
    <submittedName>
        <fullName evidence="2">Class I SAM-dependent methyltransferase</fullName>
    </submittedName>
</protein>
<sequence>MTTDKDLLDGQLEHWQRTFVANPEMYGPDPSEPGAYARDLFRREGMTDVLELGAGQGRDTLAFLRAGLNVTALDYASDALAGLERAAKASGHRAQLTAVAHDVHQPLPLPDASVDGVYSHMLFNMALTMSELDHLAAEVARVLRPGGLHVYTVRHTGDAHYGAGTAHGDDMHENGGFIVHFFDRALVDRLTPGCTLLDVTEFEEGGLPRRLWRITLRRSEAPQ</sequence>
<evidence type="ECO:0000313" key="3">
    <source>
        <dbReference type="Proteomes" id="UP000471364"/>
    </source>
</evidence>
<keyword evidence="3" id="KW-1185">Reference proteome</keyword>
<dbReference type="InterPro" id="IPR041698">
    <property type="entry name" value="Methyltransf_25"/>
</dbReference>
<dbReference type="PANTHER" id="PTHR42912:SF93">
    <property type="entry name" value="N6-ADENOSINE-METHYLTRANSFERASE TMT1A"/>
    <property type="match status" value="1"/>
</dbReference>
<dbReference type="InterPro" id="IPR029063">
    <property type="entry name" value="SAM-dependent_MTases_sf"/>
</dbReference>
<dbReference type="PANTHER" id="PTHR42912">
    <property type="entry name" value="METHYLTRANSFERASE"/>
    <property type="match status" value="1"/>
</dbReference>
<evidence type="ECO:0000259" key="1">
    <source>
        <dbReference type="Pfam" id="PF13649"/>
    </source>
</evidence>
<gene>
    <name evidence="2" type="ORF">F6X54_32440</name>
</gene>
<name>A0ABQ6U6K6_9ACTN</name>
<dbReference type="InterPro" id="IPR050508">
    <property type="entry name" value="Methyltransf_Superfamily"/>
</dbReference>
<comment type="caution">
    <text evidence="2">The sequence shown here is derived from an EMBL/GenBank/DDBJ whole genome shotgun (WGS) entry which is preliminary data.</text>
</comment>
<dbReference type="CDD" id="cd02440">
    <property type="entry name" value="AdoMet_MTases"/>
    <property type="match status" value="1"/>
</dbReference>
<feature type="domain" description="Methyltransferase" evidence="1">
    <location>
        <begin position="49"/>
        <end position="147"/>
    </location>
</feature>
<evidence type="ECO:0000313" key="2">
    <source>
        <dbReference type="EMBL" id="KAB1099032.1"/>
    </source>
</evidence>
<dbReference type="GO" id="GO:0008168">
    <property type="term" value="F:methyltransferase activity"/>
    <property type="evidence" value="ECO:0007669"/>
    <property type="project" value="UniProtKB-KW"/>
</dbReference>
<dbReference type="RefSeq" id="WP_145752052.1">
    <property type="nucleotide sequence ID" value="NZ_JBITMN010000027.1"/>
</dbReference>
<keyword evidence="2" id="KW-0489">Methyltransferase</keyword>
<dbReference type="Pfam" id="PF13649">
    <property type="entry name" value="Methyltransf_25"/>
    <property type="match status" value="1"/>
</dbReference>
<dbReference type="GO" id="GO:0032259">
    <property type="term" value="P:methylation"/>
    <property type="evidence" value="ECO:0007669"/>
    <property type="project" value="UniProtKB-KW"/>
</dbReference>
<dbReference type="Gene3D" id="3.40.50.150">
    <property type="entry name" value="Vaccinia Virus protein VP39"/>
    <property type="match status" value="1"/>
</dbReference>